<accession>A0A1H7WXG3</accession>
<evidence type="ECO:0008006" key="3">
    <source>
        <dbReference type="Google" id="ProtNLM"/>
    </source>
</evidence>
<dbReference type="RefSeq" id="WP_091627400.1">
    <property type="nucleotide sequence ID" value="NZ_FNZN01000013.1"/>
</dbReference>
<dbReference type="Proteomes" id="UP000198990">
    <property type="component" value="Unassembled WGS sequence"/>
</dbReference>
<evidence type="ECO:0000313" key="2">
    <source>
        <dbReference type="Proteomes" id="UP000198990"/>
    </source>
</evidence>
<evidence type="ECO:0000313" key="1">
    <source>
        <dbReference type="EMBL" id="SEM26292.1"/>
    </source>
</evidence>
<protein>
    <recommendedName>
        <fullName evidence="3">PAS fold-containing protein</fullName>
    </recommendedName>
</protein>
<dbReference type="EMBL" id="FNZN01000013">
    <property type="protein sequence ID" value="SEM26292.1"/>
    <property type="molecule type" value="Genomic_DNA"/>
</dbReference>
<proteinExistence type="predicted"/>
<dbReference type="AlphaFoldDB" id="A0A1H7WXG3"/>
<name>A0A1H7WXG3_9FLAO</name>
<keyword evidence="2" id="KW-1185">Reference proteome</keyword>
<reference evidence="2" key="1">
    <citation type="submission" date="2016-10" db="EMBL/GenBank/DDBJ databases">
        <authorList>
            <person name="Varghese N."/>
            <person name="Submissions S."/>
        </authorList>
    </citation>
    <scope>NUCLEOTIDE SEQUENCE [LARGE SCALE GENOMIC DNA]</scope>
    <source>
        <strain evidence="2">DSM 16471</strain>
    </source>
</reference>
<gene>
    <name evidence="1" type="ORF">SAMN04488008_11357</name>
</gene>
<dbReference type="STRING" id="228957.SAMN04488008_11357"/>
<sequence>MLKSKNSPSFSLDYIPQIPSSIAIVDTNFKLISKSPRWQANFNLDLQEVEGKNLIELFTS</sequence>
<organism evidence="1 2">
    <name type="scientific">Maribacter orientalis</name>
    <dbReference type="NCBI Taxonomy" id="228957"/>
    <lineage>
        <taxon>Bacteria</taxon>
        <taxon>Pseudomonadati</taxon>
        <taxon>Bacteroidota</taxon>
        <taxon>Flavobacteriia</taxon>
        <taxon>Flavobacteriales</taxon>
        <taxon>Flavobacteriaceae</taxon>
        <taxon>Maribacter</taxon>
    </lineage>
</organism>